<sequence length="1347" mass="152159">MTYPTRNPALSTRNWHEWTRTLRESHRIQRHWCTSYSPLRGFPLFFSATSAGDDRCFFLLFVLRFDPVGLYVLPTACSMNPVKRLPRSVHGPLRSSVLMFDLPRVVEELVNNSLDAGAAKVSVFVNVRTCYIKVEDDGRGISRDELVILGEKRATSKSALLDDIKVGSHGLGSEGDMMISLSDISIVEIRTKARGKPNAYCKIIKGSRCLFLGIDDQREDVGTTVVVRDLFYNQPVRRRYMQSRLLSLNLCTFTQKVIHCVKKVIVRAALVHPQVSFKLIDIDREDELLNTVPASSPLPLVSSMFGDVSCSLREVGFSDDILMLTGYISRPGEVFSTKVLQYLYVNLRFVSKGPIHNLLNNLASTVMCSSALHSVDHLLQGRKKRKIQANPAFILNLHCPFSLYGIHSEPSKTIVEFKDWEKILTFFEEAARHHWQQHLAPPQQGNSFPQQNHRPRTCKAQDEETSIRDTTKGVSFMKKRSSCQIQQNSPQTQMTIPLGFNSEDTDVSQDHERSKNDLNNFFRNSESCQFEIDKIKESSPLQIFKESAENLLDSTYHNITCMDIDSYKGFSNCLLQNNVISDPVPQFVDEHDMLNSCSKYMCSKEVGNSSEAAASDATSPKFQDAKITYQQVEFSPPFCSLLSKSGTKSTNGYSLMKNMNYGSPYYSRHSESNCSIDWSRSDLSCEDIDLMISGYNIKHLNYRSTFPCEIVDVSIPSFPTVRKCQTIRHPYVSSSDLISPYSFGHDCLSSSQGFDIGLGEWAISPHYEIPGLCAWPTRSTVEEFGPKNRSPSESKLMPFEGYENWPCQKSECKDECLSLTQDSSTVLFPRERCMATKLDWNFSPSPMSKTHSFQLADDMDSENVCSFPTVAKLDWNHSQNPLRKTYSFCPKDDMVFDNICLSGKVNDDISCFSIGTLDCNYMEDKPKWDAVQKDSVKVGNLQDAQEFQSKRLPLNYMERSRSQSAPPFYRGKCKFSVLGCPTTVAVKKSSSPFSKKSIGDLSHPYASQPLLQPFASEDCLQDSIEPSSEKINIYDVRYRCPDNAINDIQEDSTSVLVKWRPGVYQTKDGGSSQKSFQQADDILDISSGLLHFTGDSLVPELIDKNCLHDARVLLQLDNKYIPVMASGNLMVIDQHAADERIRLEELRRKVLSDEGREITYLDSEEELVLPEMGFQLLHKYAEKIKAWGWIFNSQSQLPELFQNFFFITLFIRLVPCILGINLTIKDLLEYIEQLVETDGSSSLPPSVLRILNSKACRGAIMFGDSLLPSECSLIVEELKATSLCFQCAHGRPTMAPLLNISALHEQLEKLKFNNGGANEAWHGLRHHPRSIHHAQMLLDSSNRFCGG</sequence>
<dbReference type="SUPFAM" id="SSF55874">
    <property type="entry name" value="ATPase domain of HSP90 chaperone/DNA topoisomerase II/histidine kinase"/>
    <property type="match status" value="1"/>
</dbReference>
<dbReference type="SUPFAM" id="SSF118116">
    <property type="entry name" value="DNA mismatch repair protein MutL"/>
    <property type="match status" value="1"/>
</dbReference>
<evidence type="ECO:0000259" key="4">
    <source>
        <dbReference type="SMART" id="SM00853"/>
    </source>
</evidence>
<feature type="domain" description="MutL C-terminal dimerisation" evidence="4">
    <location>
        <begin position="1112"/>
        <end position="1266"/>
    </location>
</feature>
<comment type="caution">
    <text evidence="6">The sequence shown here is derived from an EMBL/GenBank/DDBJ whole genome shotgun (WGS) entry which is preliminary data.</text>
</comment>
<evidence type="ECO:0008006" key="8">
    <source>
        <dbReference type="Google" id="ProtNLM"/>
    </source>
</evidence>
<evidence type="ECO:0000313" key="7">
    <source>
        <dbReference type="Proteomes" id="UP000734854"/>
    </source>
</evidence>
<feature type="compositionally biased region" description="Basic and acidic residues" evidence="3">
    <location>
        <begin position="459"/>
        <end position="471"/>
    </location>
</feature>
<feature type="region of interest" description="Disordered" evidence="3">
    <location>
        <begin position="435"/>
        <end position="499"/>
    </location>
</feature>
<dbReference type="GO" id="GO:0016887">
    <property type="term" value="F:ATP hydrolysis activity"/>
    <property type="evidence" value="ECO:0007669"/>
    <property type="project" value="InterPro"/>
</dbReference>
<dbReference type="InterPro" id="IPR020568">
    <property type="entry name" value="Ribosomal_Su5_D2-typ_SF"/>
</dbReference>
<dbReference type="InterPro" id="IPR042120">
    <property type="entry name" value="MutL_C_dimsub"/>
</dbReference>
<dbReference type="InterPro" id="IPR014790">
    <property type="entry name" value="MutL_C"/>
</dbReference>
<evidence type="ECO:0000313" key="6">
    <source>
        <dbReference type="EMBL" id="KAG6512013.1"/>
    </source>
</evidence>
<reference evidence="6 7" key="1">
    <citation type="submission" date="2020-08" db="EMBL/GenBank/DDBJ databases">
        <title>Plant Genome Project.</title>
        <authorList>
            <person name="Zhang R.-G."/>
        </authorList>
    </citation>
    <scope>NUCLEOTIDE SEQUENCE [LARGE SCALE GENOMIC DNA]</scope>
    <source>
        <tissue evidence="6">Rhizome</tissue>
    </source>
</reference>
<dbReference type="InterPro" id="IPR037198">
    <property type="entry name" value="MutL_C_sf"/>
</dbReference>
<keyword evidence="2" id="KW-0227">DNA damage</keyword>
<dbReference type="SMART" id="SM00853">
    <property type="entry name" value="MutL_C"/>
    <property type="match status" value="1"/>
</dbReference>
<dbReference type="Pfam" id="PF08676">
    <property type="entry name" value="MutL_C"/>
    <property type="match status" value="1"/>
</dbReference>
<dbReference type="InterPro" id="IPR038973">
    <property type="entry name" value="MutL/Mlh/Pms-like"/>
</dbReference>
<feature type="domain" description="DNA mismatch repair protein S5" evidence="5">
    <location>
        <begin position="301"/>
        <end position="436"/>
    </location>
</feature>
<dbReference type="SUPFAM" id="SSF54211">
    <property type="entry name" value="Ribosomal protein S5 domain 2-like"/>
    <property type="match status" value="1"/>
</dbReference>
<dbReference type="SMART" id="SM01340">
    <property type="entry name" value="DNA_mis_repair"/>
    <property type="match status" value="1"/>
</dbReference>
<feature type="compositionally biased region" description="Polar residues" evidence="3">
    <location>
        <begin position="443"/>
        <end position="452"/>
    </location>
</feature>
<dbReference type="Gene3D" id="3.30.230.10">
    <property type="match status" value="1"/>
</dbReference>
<dbReference type="PANTHER" id="PTHR10073">
    <property type="entry name" value="DNA MISMATCH REPAIR PROTEIN MLH, PMS, MUTL"/>
    <property type="match status" value="1"/>
</dbReference>
<dbReference type="GO" id="GO:0140664">
    <property type="term" value="F:ATP-dependent DNA damage sensor activity"/>
    <property type="evidence" value="ECO:0007669"/>
    <property type="project" value="InterPro"/>
</dbReference>
<protein>
    <recommendedName>
        <fullName evidence="8">DNA mismatch repair protein MLH3</fullName>
    </recommendedName>
</protein>
<dbReference type="GO" id="GO:0006298">
    <property type="term" value="P:mismatch repair"/>
    <property type="evidence" value="ECO:0007669"/>
    <property type="project" value="InterPro"/>
</dbReference>
<dbReference type="Pfam" id="PF13589">
    <property type="entry name" value="HATPase_c_3"/>
    <property type="match status" value="1"/>
</dbReference>
<dbReference type="Proteomes" id="UP000734854">
    <property type="component" value="Unassembled WGS sequence"/>
</dbReference>
<proteinExistence type="inferred from homology"/>
<gene>
    <name evidence="6" type="ORF">ZIOFF_030104</name>
</gene>
<dbReference type="GO" id="GO:0030983">
    <property type="term" value="F:mismatched DNA binding"/>
    <property type="evidence" value="ECO:0007669"/>
    <property type="project" value="InterPro"/>
</dbReference>
<dbReference type="GO" id="GO:0032300">
    <property type="term" value="C:mismatch repair complex"/>
    <property type="evidence" value="ECO:0007669"/>
    <property type="project" value="InterPro"/>
</dbReference>
<organism evidence="6 7">
    <name type="scientific">Zingiber officinale</name>
    <name type="common">Ginger</name>
    <name type="synonym">Amomum zingiber</name>
    <dbReference type="NCBI Taxonomy" id="94328"/>
    <lineage>
        <taxon>Eukaryota</taxon>
        <taxon>Viridiplantae</taxon>
        <taxon>Streptophyta</taxon>
        <taxon>Embryophyta</taxon>
        <taxon>Tracheophyta</taxon>
        <taxon>Spermatophyta</taxon>
        <taxon>Magnoliopsida</taxon>
        <taxon>Liliopsida</taxon>
        <taxon>Zingiberales</taxon>
        <taxon>Zingiberaceae</taxon>
        <taxon>Zingiber</taxon>
    </lineage>
</organism>
<dbReference type="EMBL" id="JACMSC010000008">
    <property type="protein sequence ID" value="KAG6512013.1"/>
    <property type="molecule type" value="Genomic_DNA"/>
</dbReference>
<dbReference type="GO" id="GO:0005524">
    <property type="term" value="F:ATP binding"/>
    <property type="evidence" value="ECO:0007669"/>
    <property type="project" value="InterPro"/>
</dbReference>
<dbReference type="InterPro" id="IPR036890">
    <property type="entry name" value="HATPase_C_sf"/>
</dbReference>
<accession>A0A8J5GQG8</accession>
<dbReference type="InterPro" id="IPR013507">
    <property type="entry name" value="DNA_mismatch_S5_2-like"/>
</dbReference>
<dbReference type="Gene3D" id="3.30.1540.20">
    <property type="entry name" value="MutL, C-terminal domain, dimerisation subdomain"/>
    <property type="match status" value="1"/>
</dbReference>
<evidence type="ECO:0000256" key="3">
    <source>
        <dbReference type="SAM" id="MobiDB-lite"/>
    </source>
</evidence>
<dbReference type="FunFam" id="3.30.1370.100:FF:000007">
    <property type="entry name" value="MUTL protein homolog 3"/>
    <property type="match status" value="1"/>
</dbReference>
<comment type="similarity">
    <text evidence="1">Belongs to the DNA mismatch repair MutL/HexB family.</text>
</comment>
<evidence type="ECO:0000259" key="5">
    <source>
        <dbReference type="SMART" id="SM01340"/>
    </source>
</evidence>
<dbReference type="InterPro" id="IPR042121">
    <property type="entry name" value="MutL_C_regsub"/>
</dbReference>
<dbReference type="InterPro" id="IPR014721">
    <property type="entry name" value="Ribsml_uS5_D2-typ_fold_subgr"/>
</dbReference>
<dbReference type="Gene3D" id="3.30.1370.100">
    <property type="entry name" value="MutL, C-terminal domain, regulatory subdomain"/>
    <property type="match status" value="1"/>
</dbReference>
<feature type="compositionally biased region" description="Polar residues" evidence="3">
    <location>
        <begin position="482"/>
        <end position="495"/>
    </location>
</feature>
<dbReference type="PANTHER" id="PTHR10073:SF47">
    <property type="entry name" value="DNA MISMATCH REPAIR PROTEIN MLH3"/>
    <property type="match status" value="1"/>
</dbReference>
<dbReference type="Gene3D" id="3.30.565.10">
    <property type="entry name" value="Histidine kinase-like ATPase, C-terminal domain"/>
    <property type="match status" value="1"/>
</dbReference>
<keyword evidence="7" id="KW-1185">Reference proteome</keyword>
<evidence type="ECO:0000256" key="2">
    <source>
        <dbReference type="ARBA" id="ARBA00022763"/>
    </source>
</evidence>
<dbReference type="Pfam" id="PF01119">
    <property type="entry name" value="DNA_mis_repair"/>
    <property type="match status" value="1"/>
</dbReference>
<name>A0A8J5GQG8_ZINOF</name>
<evidence type="ECO:0000256" key="1">
    <source>
        <dbReference type="ARBA" id="ARBA00006082"/>
    </source>
</evidence>